<evidence type="ECO:0000259" key="13">
    <source>
        <dbReference type="Pfam" id="PF03315"/>
    </source>
</evidence>
<dbReference type="PANTHER" id="PTHR30182">
    <property type="entry name" value="L-SERINE DEHYDRATASE"/>
    <property type="match status" value="1"/>
</dbReference>
<evidence type="ECO:0000256" key="9">
    <source>
        <dbReference type="ARBA" id="ARBA00023239"/>
    </source>
</evidence>
<keyword evidence="17" id="KW-1185">Reference proteome</keyword>
<evidence type="ECO:0000256" key="6">
    <source>
        <dbReference type="ARBA" id="ARBA00022723"/>
    </source>
</evidence>
<dbReference type="InterPro" id="IPR005130">
    <property type="entry name" value="Ser_deHydtase-like_asu"/>
</dbReference>
<keyword evidence="6 11" id="KW-0479">Metal-binding</keyword>
<evidence type="ECO:0000313" key="16">
    <source>
        <dbReference type="Proteomes" id="UP000038750"/>
    </source>
</evidence>
<dbReference type="GO" id="GO:0009063">
    <property type="term" value="P:amino acid catabolic process"/>
    <property type="evidence" value="ECO:0007669"/>
    <property type="project" value="UniProtKB-ARBA"/>
</dbReference>
<dbReference type="Gene3D" id="3.30.1330.90">
    <property type="entry name" value="D-3-phosphoglycerate dehydrogenase, domain 3"/>
    <property type="match status" value="1"/>
</dbReference>
<dbReference type="NCBIfam" id="TIGR00720">
    <property type="entry name" value="sda_mono"/>
    <property type="match status" value="1"/>
</dbReference>
<evidence type="ECO:0000313" key="15">
    <source>
        <dbReference type="EMBL" id="QGR71618.1"/>
    </source>
</evidence>
<organism evidence="14 16">
    <name type="scientific">Yersinia intermedia</name>
    <dbReference type="NCBI Taxonomy" id="631"/>
    <lineage>
        <taxon>Bacteria</taxon>
        <taxon>Pseudomonadati</taxon>
        <taxon>Pseudomonadota</taxon>
        <taxon>Gammaproteobacteria</taxon>
        <taxon>Enterobacterales</taxon>
        <taxon>Yersiniaceae</taxon>
        <taxon>Yersinia</taxon>
    </lineage>
</organism>
<evidence type="ECO:0000256" key="7">
    <source>
        <dbReference type="ARBA" id="ARBA00023004"/>
    </source>
</evidence>
<evidence type="ECO:0000256" key="10">
    <source>
        <dbReference type="ARBA" id="ARBA00049406"/>
    </source>
</evidence>
<feature type="domain" description="Serine dehydratase beta chain" evidence="13">
    <location>
        <begin position="3"/>
        <end position="155"/>
    </location>
</feature>
<evidence type="ECO:0000256" key="8">
    <source>
        <dbReference type="ARBA" id="ARBA00023014"/>
    </source>
</evidence>
<evidence type="ECO:0000313" key="17">
    <source>
        <dbReference type="Proteomes" id="UP000424966"/>
    </source>
</evidence>
<comment type="cofactor">
    <cofactor evidence="1 11">
        <name>[4Fe-4S] cluster</name>
        <dbReference type="ChEBI" id="CHEBI:49883"/>
    </cofactor>
</comment>
<dbReference type="Pfam" id="PF03313">
    <property type="entry name" value="SDH_alpha"/>
    <property type="match status" value="1"/>
</dbReference>
<dbReference type="InterPro" id="IPR051318">
    <property type="entry name" value="Fe-S_L-Ser"/>
</dbReference>
<sequence>MISVFDMFKIGIGPSSSHTVGPMKAGKEFADLLVTQGLMPTVTRVAVDVYGSLSLTGKGHHTDIAIIMGLAGNMPDTVDIDSIPAFIRDVELRQKLMLANGLHEVDFPREGGMVFRSDNLPLHENGMQIHAFAGDEKVLSKTYYSIGGGFIVDEEHFGKAAVNAVSVPYPFNSAEEILANCEQTGMSISGMVMQNELAMHSKEEIEAYFTAIWQTMRACIDRGLNTEGVLPGPLRVPRRASALRRLLVSSDKLSSDPMNVIDWVNMFALAVNEENAAGGRVVTAPTNGACGIVPAVLAYYDHFIEPVTPEIFIRYFLSSGAVGILYKMNASISGAEVGCQGEVGVACSMAAAGLAELLGASPVQVCIAAEIGMEHNLGLTCDPVAGQVQVPCIERNAIASVKAINSARMAMRRTSEPRVSLDKVIETMFETGKDMNAKYRETSRGGLAIKVQCN</sequence>
<feature type="domain" description="Serine dehydratase-like alpha subunit" evidence="12">
    <location>
        <begin position="184"/>
        <end position="448"/>
    </location>
</feature>
<dbReference type="GO" id="GO:0051539">
    <property type="term" value="F:4 iron, 4 sulfur cluster binding"/>
    <property type="evidence" value="ECO:0007669"/>
    <property type="project" value="UniProtKB-UniRule"/>
</dbReference>
<comment type="pathway">
    <text evidence="2">Carbohydrate biosynthesis; gluconeogenesis.</text>
</comment>
<dbReference type="SUPFAM" id="SSF143548">
    <property type="entry name" value="Serine metabolism enzymes domain"/>
    <property type="match status" value="1"/>
</dbReference>
<keyword evidence="8 11" id="KW-0411">Iron-sulfur</keyword>
<evidence type="ECO:0000256" key="3">
    <source>
        <dbReference type="ARBA" id="ARBA00008636"/>
    </source>
</evidence>
<dbReference type="InterPro" id="IPR029009">
    <property type="entry name" value="ASB_dom_sf"/>
</dbReference>
<dbReference type="Proteomes" id="UP000038750">
    <property type="component" value="Unassembled WGS sequence"/>
</dbReference>
<dbReference type="GO" id="GO:0046872">
    <property type="term" value="F:metal ion binding"/>
    <property type="evidence" value="ECO:0007669"/>
    <property type="project" value="UniProtKB-KW"/>
</dbReference>
<dbReference type="AlphaFoldDB" id="A0A0T9MNS1"/>
<dbReference type="eggNOG" id="COG1760">
    <property type="taxonomic scope" value="Bacteria"/>
</dbReference>
<comment type="similarity">
    <text evidence="3 11">Belongs to the iron-sulfur dependent L-serine dehydratase family.</text>
</comment>
<dbReference type="FunFam" id="3.30.1330.90:FF:000001">
    <property type="entry name" value="L-serine ammonia-lyase 1"/>
    <property type="match status" value="1"/>
</dbReference>
<dbReference type="GO" id="GO:0006094">
    <property type="term" value="P:gluconeogenesis"/>
    <property type="evidence" value="ECO:0007669"/>
    <property type="project" value="UniProtKB-KW"/>
</dbReference>
<evidence type="ECO:0000313" key="14">
    <source>
        <dbReference type="EMBL" id="CNG30763.1"/>
    </source>
</evidence>
<dbReference type="PANTHER" id="PTHR30182:SF1">
    <property type="entry name" value="L-SERINE DEHYDRATASE 1"/>
    <property type="match status" value="1"/>
</dbReference>
<keyword evidence="4 11" id="KW-0312">Gluconeogenesis</keyword>
<dbReference type="Pfam" id="PF03315">
    <property type="entry name" value="SDH_beta"/>
    <property type="match status" value="1"/>
</dbReference>
<dbReference type="STRING" id="631.CH53_4351"/>
<evidence type="ECO:0000259" key="12">
    <source>
        <dbReference type="Pfam" id="PF03313"/>
    </source>
</evidence>
<dbReference type="GO" id="GO:0003941">
    <property type="term" value="F:L-serine ammonia-lyase activity"/>
    <property type="evidence" value="ECO:0007669"/>
    <property type="project" value="UniProtKB-UniRule"/>
</dbReference>
<reference evidence="14 16" key="1">
    <citation type="submission" date="2015-03" db="EMBL/GenBank/DDBJ databases">
        <authorList>
            <person name="Murphy D."/>
        </authorList>
    </citation>
    <scope>NUCLEOTIDE SEQUENCE [LARGE SCALE GENOMIC DNA]</scope>
    <source>
        <strain evidence="14 16">BR165/97</strain>
    </source>
</reference>
<accession>A0A0T9MNS1</accession>
<dbReference type="GeneID" id="58047675"/>
<name>A0A0T9MNS1_YERIN</name>
<dbReference type="KEGG" id="yin:CH53_4351"/>
<dbReference type="RefSeq" id="WP_032905824.1">
    <property type="nucleotide sequence ID" value="NZ_CABHXO010000092.1"/>
</dbReference>
<evidence type="ECO:0000256" key="2">
    <source>
        <dbReference type="ARBA" id="ARBA00004742"/>
    </source>
</evidence>
<dbReference type="OrthoDB" id="9805537at2"/>
<dbReference type="InterPro" id="IPR004644">
    <property type="entry name" value="Fe-S_L-Ser_mono"/>
</dbReference>
<dbReference type="EC" id="4.3.1.17" evidence="11"/>
<evidence type="ECO:0000256" key="4">
    <source>
        <dbReference type="ARBA" id="ARBA00022432"/>
    </source>
</evidence>
<evidence type="ECO:0000256" key="11">
    <source>
        <dbReference type="RuleBase" id="RU366059"/>
    </source>
</evidence>
<comment type="catalytic activity">
    <reaction evidence="10 11">
        <text>L-serine = pyruvate + NH4(+)</text>
        <dbReference type="Rhea" id="RHEA:19169"/>
        <dbReference type="ChEBI" id="CHEBI:15361"/>
        <dbReference type="ChEBI" id="CHEBI:28938"/>
        <dbReference type="ChEBI" id="CHEBI:33384"/>
        <dbReference type="EC" id="4.3.1.17"/>
    </reaction>
</comment>
<gene>
    <name evidence="14" type="primary">sdaA</name>
    <name evidence="14" type="ORF">ERS008530_03456</name>
    <name evidence="15" type="ORF">FOC37_15390</name>
</gene>
<dbReference type="EMBL" id="CP046294">
    <property type="protein sequence ID" value="QGR71618.1"/>
    <property type="molecule type" value="Genomic_DNA"/>
</dbReference>
<protein>
    <recommendedName>
        <fullName evidence="11">L-serine dehydratase</fullName>
        <ecNumber evidence="11">4.3.1.17</ecNumber>
    </recommendedName>
</protein>
<evidence type="ECO:0000256" key="5">
    <source>
        <dbReference type="ARBA" id="ARBA00022485"/>
    </source>
</evidence>
<reference evidence="15 17" key="2">
    <citation type="submission" date="2019-11" db="EMBL/GenBank/DDBJ databases">
        <title>FDA dAtabase for Regulatory Grade micrObial Sequences (FDA-ARGOS): Supporting development and validation of Infectious Disease Dx tests.</title>
        <authorList>
            <person name="Patel R."/>
            <person name="Rucinski S."/>
            <person name="Tallon L."/>
            <person name="Sadzewicz L."/>
            <person name="Vavikolanu K."/>
            <person name="Mehta A."/>
            <person name="Aluvathingal J."/>
            <person name="Nadendla S."/>
            <person name="Nandy P."/>
            <person name="Geyer C."/>
            <person name="Yan Y."/>
            <person name="Sichtig H."/>
        </authorList>
    </citation>
    <scope>NUCLEOTIDE SEQUENCE [LARGE SCALE GENOMIC DNA]</scope>
    <source>
        <strain evidence="15 17">FDAARGOS_729</strain>
    </source>
</reference>
<keyword evidence="7 11" id="KW-0408">Iron</keyword>
<evidence type="ECO:0000256" key="1">
    <source>
        <dbReference type="ARBA" id="ARBA00001966"/>
    </source>
</evidence>
<dbReference type="InterPro" id="IPR005131">
    <property type="entry name" value="Ser_deHydtase_bsu"/>
</dbReference>
<dbReference type="EMBL" id="CPZJ01000016">
    <property type="protein sequence ID" value="CNG30763.1"/>
    <property type="molecule type" value="Genomic_DNA"/>
</dbReference>
<dbReference type="Proteomes" id="UP000424966">
    <property type="component" value="Chromosome"/>
</dbReference>
<proteinExistence type="inferred from homology"/>
<keyword evidence="5 11" id="KW-0004">4Fe-4S</keyword>
<keyword evidence="9 11" id="KW-0456">Lyase</keyword>